<dbReference type="AlphaFoldDB" id="A0A914BI34"/>
<dbReference type="EnsemblMetazoa" id="XM_038219593.1">
    <property type="protein sequence ID" value="XP_038075521.1"/>
    <property type="gene ID" value="LOC119743210"/>
</dbReference>
<evidence type="ECO:0000256" key="1">
    <source>
        <dbReference type="SAM" id="MobiDB-lite"/>
    </source>
</evidence>
<dbReference type="OMA" id="VDPSAIC"/>
<reference evidence="2" key="1">
    <citation type="submission" date="2022-11" db="UniProtKB">
        <authorList>
            <consortium name="EnsemblMetazoa"/>
        </authorList>
    </citation>
    <scope>IDENTIFICATION</scope>
</reference>
<dbReference type="OrthoDB" id="5531344at2759"/>
<keyword evidence="3" id="KW-1185">Reference proteome</keyword>
<dbReference type="GeneID" id="119743210"/>
<accession>A0A914BI34</accession>
<feature type="region of interest" description="Disordered" evidence="1">
    <location>
        <begin position="291"/>
        <end position="315"/>
    </location>
</feature>
<protein>
    <submittedName>
        <fullName evidence="2">Uncharacterized protein</fullName>
    </submittedName>
</protein>
<organism evidence="2 3">
    <name type="scientific">Patiria miniata</name>
    <name type="common">Bat star</name>
    <name type="synonym">Asterina miniata</name>
    <dbReference type="NCBI Taxonomy" id="46514"/>
    <lineage>
        <taxon>Eukaryota</taxon>
        <taxon>Metazoa</taxon>
        <taxon>Echinodermata</taxon>
        <taxon>Eleutherozoa</taxon>
        <taxon>Asterozoa</taxon>
        <taxon>Asteroidea</taxon>
        <taxon>Valvatacea</taxon>
        <taxon>Valvatida</taxon>
        <taxon>Asterinidae</taxon>
        <taxon>Patiria</taxon>
    </lineage>
</organism>
<dbReference type="CTD" id="51562"/>
<evidence type="ECO:0000313" key="3">
    <source>
        <dbReference type="Proteomes" id="UP000887568"/>
    </source>
</evidence>
<sequence>MDLDDNVRSILTCLQTFLSETNLSCSVSLTVDPSAICTINASQLHTHLKKLVSSLQALVHDQMTEDEDETTPCPMGSTASQIKDEDQKPTIPSDPSVVQISASNAEIERRIRAFMEKKQLEVDDINRREFYTVPASSRHHQHHHHSCARTDAVFRPRSGCKSHVKVSRVVNVHGPQTRPTMVSYRPLSSGRSPVSKARRCLSRLSSQQGIEERLHNMESHLKMRTGEIPRSDVYQRLKELESRILHLEGLSPEYFDAATQSMLKRQRTESHSSDSSDIGIHEIDSRIKQLQDSLRRKSSQTGHLQGTSGAVLQRT</sequence>
<feature type="compositionally biased region" description="Polar residues" evidence="1">
    <location>
        <begin position="299"/>
        <end position="315"/>
    </location>
</feature>
<feature type="region of interest" description="Disordered" evidence="1">
    <location>
        <begin position="62"/>
        <end position="96"/>
    </location>
</feature>
<dbReference type="RefSeq" id="XP_038075521.1">
    <property type="nucleotide sequence ID" value="XM_038219593.1"/>
</dbReference>
<proteinExistence type="predicted"/>
<evidence type="ECO:0000313" key="2">
    <source>
        <dbReference type="EnsemblMetazoa" id="XP_038075521.1"/>
    </source>
</evidence>
<name>A0A914BI34_PATMI</name>
<dbReference type="Proteomes" id="UP000887568">
    <property type="component" value="Unplaced"/>
</dbReference>